<feature type="region of interest" description="Disordered" evidence="6">
    <location>
        <begin position="726"/>
        <end position="757"/>
    </location>
</feature>
<dbReference type="InterPro" id="IPR036872">
    <property type="entry name" value="CH_dom_sf"/>
</dbReference>
<keyword evidence="3 4" id="KW-0440">LIM domain</keyword>
<reference evidence="10" key="2">
    <citation type="submission" date="2025-09" db="UniProtKB">
        <authorList>
            <consortium name="Ensembl"/>
        </authorList>
    </citation>
    <scope>IDENTIFICATION</scope>
</reference>
<organism evidence="10 11">
    <name type="scientific">Labrus bergylta</name>
    <name type="common">ballan wrasse</name>
    <dbReference type="NCBI Taxonomy" id="56723"/>
    <lineage>
        <taxon>Eukaryota</taxon>
        <taxon>Metazoa</taxon>
        <taxon>Chordata</taxon>
        <taxon>Craniata</taxon>
        <taxon>Vertebrata</taxon>
        <taxon>Euteleostomi</taxon>
        <taxon>Actinopterygii</taxon>
        <taxon>Neopterygii</taxon>
        <taxon>Teleostei</taxon>
        <taxon>Neoteleostei</taxon>
        <taxon>Acanthomorphata</taxon>
        <taxon>Eupercaria</taxon>
        <taxon>Labriformes</taxon>
        <taxon>Labridae</taxon>
        <taxon>Labrus</taxon>
    </lineage>
</organism>
<keyword evidence="2 4" id="KW-0862">Zinc</keyword>
<dbReference type="GO" id="GO:0046872">
    <property type="term" value="F:metal ion binding"/>
    <property type="evidence" value="ECO:0007669"/>
    <property type="project" value="UniProtKB-KW"/>
</dbReference>
<dbReference type="Pfam" id="PF00307">
    <property type="entry name" value="CH"/>
    <property type="match status" value="1"/>
</dbReference>
<dbReference type="AlphaFoldDB" id="A0A3Q3M0W9"/>
<feature type="region of interest" description="Disordered" evidence="6">
    <location>
        <begin position="285"/>
        <end position="542"/>
    </location>
</feature>
<dbReference type="InterPro" id="IPR050540">
    <property type="entry name" value="F-actin_Monoox_Mical"/>
</dbReference>
<dbReference type="PROSITE" id="PS50021">
    <property type="entry name" value="CH"/>
    <property type="match status" value="1"/>
</dbReference>
<feature type="region of interest" description="Disordered" evidence="6">
    <location>
        <begin position="134"/>
        <end position="153"/>
    </location>
</feature>
<accession>A0A3Q3M0W9</accession>
<feature type="compositionally biased region" description="Pro residues" evidence="6">
    <location>
        <begin position="398"/>
        <end position="408"/>
    </location>
</feature>
<evidence type="ECO:0000259" key="7">
    <source>
        <dbReference type="PROSITE" id="PS50021"/>
    </source>
</evidence>
<dbReference type="Ensembl" id="ENSLBET00000015161.1">
    <property type="protein sequence ID" value="ENSLBEP00000014320.1"/>
    <property type="gene ID" value="ENSLBEG00000011105.1"/>
</dbReference>
<evidence type="ECO:0000256" key="2">
    <source>
        <dbReference type="ARBA" id="ARBA00022833"/>
    </source>
</evidence>
<dbReference type="Gene3D" id="1.10.418.10">
    <property type="entry name" value="Calponin-like domain"/>
    <property type="match status" value="1"/>
</dbReference>
<feature type="compositionally biased region" description="Basic residues" evidence="6">
    <location>
        <begin position="285"/>
        <end position="294"/>
    </location>
</feature>
<keyword evidence="1 4" id="KW-0479">Metal-binding</keyword>
<evidence type="ECO:0000256" key="3">
    <source>
        <dbReference type="ARBA" id="ARBA00023038"/>
    </source>
</evidence>
<dbReference type="SUPFAM" id="SSF47576">
    <property type="entry name" value="Calponin-homology domain, CH-domain"/>
    <property type="match status" value="1"/>
</dbReference>
<feature type="compositionally biased region" description="Acidic residues" evidence="6">
    <location>
        <begin position="301"/>
        <end position="312"/>
    </location>
</feature>
<dbReference type="InterPro" id="IPR001715">
    <property type="entry name" value="CH_dom"/>
</dbReference>
<dbReference type="InterPro" id="IPR001781">
    <property type="entry name" value="Znf_LIM"/>
</dbReference>
<dbReference type="STRING" id="56723.ENSLBEP00000014320"/>
<dbReference type="SMART" id="SM00033">
    <property type="entry name" value="CH"/>
    <property type="match status" value="1"/>
</dbReference>
<evidence type="ECO:0000313" key="10">
    <source>
        <dbReference type="Ensembl" id="ENSLBEP00000014320.1"/>
    </source>
</evidence>
<dbReference type="Pfam" id="PF00412">
    <property type="entry name" value="LIM"/>
    <property type="match status" value="1"/>
</dbReference>
<feature type="coiled-coil region" evidence="5">
    <location>
        <begin position="771"/>
        <end position="805"/>
    </location>
</feature>
<evidence type="ECO:0000256" key="6">
    <source>
        <dbReference type="SAM" id="MobiDB-lite"/>
    </source>
</evidence>
<feature type="compositionally biased region" description="Low complexity" evidence="6">
    <location>
        <begin position="598"/>
        <end position="609"/>
    </location>
</feature>
<keyword evidence="5" id="KW-0175">Coiled coil</keyword>
<name>A0A3Q3M0W9_9LABR</name>
<evidence type="ECO:0000256" key="5">
    <source>
        <dbReference type="SAM" id="Coils"/>
    </source>
</evidence>
<feature type="compositionally biased region" description="Basic and acidic residues" evidence="6">
    <location>
        <begin position="456"/>
        <end position="540"/>
    </location>
</feature>
<evidence type="ECO:0000256" key="4">
    <source>
        <dbReference type="PROSITE-ProRule" id="PRU00125"/>
    </source>
</evidence>
<sequence length="898" mass="99759">MTSARTLREWCRVTCARYPDVEVRDMSSSFRDGLVFCAIIHRHRPDLIDFSSLSKANIYHNNKLAFEIAETRLGIPALLDPDDMVTSTEPDGLSIITYISQYYQYFTWRASAGPVSLKSSPVSIVNNLTKTRTPGALRAPKSSSQLKPGPEVTRPHAAWRPACSLCLKPVHLIQRRWVDGKVYHRRCFRCKVCHSTLLAGSFTRGTDAGFFFCTHHLTDAQSPGGDLSPQPAACTLQDGYYSLGGLAISSVPHYTKTTVSPDGPVCETEGEAKDNRELAAGLKSAIKKPARPHRPQHEAEPADEYTQEEEREEREPCTPSSPRPPDTRTHPVPAPRRMLDPSAAPVPAPRRPLAAENENDQEKSSPPPPPPHSSFRGSPKVRSNHPWFHIVHPGPWTQLPPAPPPVPAPRSRFSKRCSRPRILLPNPFAEDLDEETKSDSAAQSAGRDTVSLNPFAEDKDTKSEDTKRESEDTKRESEDMNRESEDTKSEDTKRESEDTKRESEDMNRESEDTKSEDTKRESEDTKRESEDMNRESEDMRTLTVTAVCLGDDVDVNNELRDQDVVSLNLSSEYYSEDTKAESSNQTSPAGGAAESARGGDVSDQSGSSGAVLCSGNAGETAEAGCDVVSVPAGGVLAVMLTEQTSGNLAGESSPARVSALRASLQNVNAAAARPREASDEAQTYILPRSLSVPAISSSRGHSSSLCSDLTETRGCDQVTSSQSQLVCKKNPKHAMSKSKTFQSLPSRRGPAPGHGFPLIRRKVQTEQNVSSEDLRLEMKEVDKHLEALEQRGVELERSLRDCRRDKEEEQMLTQWFSLVQETSVLVRRDTELVYLTKQQKLEERQADVEYALRCLLNKPEGEWSYREREEEQQLMDELVAIIEQRNQIVSSLDQDRLR</sequence>
<dbReference type="PROSITE" id="PS50023">
    <property type="entry name" value="LIM_DOMAIN_2"/>
    <property type="match status" value="1"/>
</dbReference>
<proteinExistence type="predicted"/>
<dbReference type="Pfam" id="PF12130">
    <property type="entry name" value="bMERB_dom"/>
    <property type="match status" value="1"/>
</dbReference>
<feature type="region of interest" description="Disordered" evidence="6">
    <location>
        <begin position="574"/>
        <end position="610"/>
    </location>
</feature>
<protein>
    <submittedName>
        <fullName evidence="10">MICAL-like protein 1</fullName>
    </submittedName>
</protein>
<evidence type="ECO:0000313" key="11">
    <source>
        <dbReference type="Proteomes" id="UP000261660"/>
    </source>
</evidence>
<dbReference type="SMART" id="SM01203">
    <property type="entry name" value="DUF3585"/>
    <property type="match status" value="1"/>
</dbReference>
<dbReference type="GeneTree" id="ENSGT00940000156057"/>
<reference evidence="10" key="1">
    <citation type="submission" date="2025-08" db="UniProtKB">
        <authorList>
            <consortium name="Ensembl"/>
        </authorList>
    </citation>
    <scope>IDENTIFICATION</scope>
</reference>
<dbReference type="PROSITE" id="PS00478">
    <property type="entry name" value="LIM_DOMAIN_1"/>
    <property type="match status" value="1"/>
</dbReference>
<evidence type="ECO:0000259" key="8">
    <source>
        <dbReference type="PROSITE" id="PS50023"/>
    </source>
</evidence>
<dbReference type="SUPFAM" id="SSF57716">
    <property type="entry name" value="Glucocorticoid receptor-like (DNA-binding domain)"/>
    <property type="match status" value="1"/>
</dbReference>
<dbReference type="Gene3D" id="2.10.110.10">
    <property type="entry name" value="Cysteine Rich Protein"/>
    <property type="match status" value="1"/>
</dbReference>
<evidence type="ECO:0000256" key="1">
    <source>
        <dbReference type="ARBA" id="ARBA00022723"/>
    </source>
</evidence>
<feature type="domain" description="Calponin-homology (CH)" evidence="7">
    <location>
        <begin position="1"/>
        <end position="107"/>
    </location>
</feature>
<dbReference type="PANTHER" id="PTHR23167">
    <property type="entry name" value="CALPONIN HOMOLOGY DOMAIN-CONTAINING PROTEIN DDB_G0272472-RELATED"/>
    <property type="match status" value="1"/>
</dbReference>
<keyword evidence="11" id="KW-1185">Reference proteome</keyword>
<dbReference type="InterPro" id="IPR022735">
    <property type="entry name" value="bMERB_dom"/>
</dbReference>
<evidence type="ECO:0000259" key="9">
    <source>
        <dbReference type="PROSITE" id="PS51848"/>
    </source>
</evidence>
<dbReference type="Proteomes" id="UP000261660">
    <property type="component" value="Unplaced"/>
</dbReference>
<dbReference type="InParanoid" id="A0A3Q3M0W9"/>
<feature type="domain" description="BMERB" evidence="9">
    <location>
        <begin position="760"/>
        <end position="898"/>
    </location>
</feature>
<dbReference type="PROSITE" id="PS51848">
    <property type="entry name" value="BMERB"/>
    <property type="match status" value="1"/>
</dbReference>
<feature type="domain" description="LIM zinc-binding" evidence="8">
    <location>
        <begin position="161"/>
        <end position="223"/>
    </location>
</feature>
<dbReference type="PANTHER" id="PTHR23167:SF89">
    <property type="entry name" value="MICAL-LIKE PROTEIN 1"/>
    <property type="match status" value="1"/>
</dbReference>